<sequence>MRCELRIRAAGDMLFYFDIALSCLRLASNAAFLSSWTELFWSLFLTEAVLENAAAAKFNDVVVPSGPTRSTTNYPNIG</sequence>
<dbReference type="WBParaSite" id="MCU_004531-RA">
    <property type="protein sequence ID" value="MCU_004531-RA"/>
    <property type="gene ID" value="MCU_004531"/>
</dbReference>
<reference evidence="1" key="1">
    <citation type="submission" date="2019-11" db="UniProtKB">
        <authorList>
            <consortium name="WormBaseParasite"/>
        </authorList>
    </citation>
    <scope>IDENTIFICATION</scope>
</reference>
<organism evidence="1">
    <name type="scientific">Mesocestoides corti</name>
    <name type="common">Flatworm</name>
    <dbReference type="NCBI Taxonomy" id="53468"/>
    <lineage>
        <taxon>Eukaryota</taxon>
        <taxon>Metazoa</taxon>
        <taxon>Spiralia</taxon>
        <taxon>Lophotrochozoa</taxon>
        <taxon>Platyhelminthes</taxon>
        <taxon>Cestoda</taxon>
        <taxon>Eucestoda</taxon>
        <taxon>Cyclophyllidea</taxon>
        <taxon>Mesocestoididae</taxon>
        <taxon>Mesocestoides</taxon>
    </lineage>
</organism>
<proteinExistence type="predicted"/>
<protein>
    <submittedName>
        <fullName evidence="1">Secreted protein</fullName>
    </submittedName>
</protein>
<accession>A0A5K3F085</accession>
<evidence type="ECO:0000313" key="1">
    <source>
        <dbReference type="WBParaSite" id="MCU_004531-RA"/>
    </source>
</evidence>
<name>A0A5K3F085_MESCO</name>
<dbReference type="AlphaFoldDB" id="A0A5K3F085"/>